<evidence type="ECO:0000256" key="7">
    <source>
        <dbReference type="RuleBase" id="RU003879"/>
    </source>
</evidence>
<evidence type="ECO:0000256" key="3">
    <source>
        <dbReference type="ARBA" id="ARBA00022475"/>
    </source>
</evidence>
<feature type="transmembrane region" description="Helical" evidence="8">
    <location>
        <begin position="16"/>
        <end position="37"/>
    </location>
</feature>
<keyword evidence="4 7" id="KW-0812">Transmembrane</keyword>
<keyword evidence="7" id="KW-0653">Protein transport</keyword>
<dbReference type="GO" id="GO:0022857">
    <property type="term" value="F:transmembrane transporter activity"/>
    <property type="evidence" value="ECO:0007669"/>
    <property type="project" value="InterPro"/>
</dbReference>
<sequence length="140" mass="15304">MFRVTKNVKTPARLDLVPLINIVFLLLIFFMLTTTAMSQKNKIELPKAESATLKNKTPIVIGIIPGDQIELDRTIVAIESLGPLLKDKIQAQDNKLIEIQADKSVNFSIFSQVVEAAQEAGAADFILAAEQAPQDSQPSS</sequence>
<keyword evidence="3" id="KW-1003">Cell membrane</keyword>
<dbReference type="EMBL" id="CP048620">
    <property type="protein sequence ID" value="QPJ64133.1"/>
    <property type="molecule type" value="Genomic_DNA"/>
</dbReference>
<evidence type="ECO:0000256" key="6">
    <source>
        <dbReference type="ARBA" id="ARBA00023136"/>
    </source>
</evidence>
<keyword evidence="6 8" id="KW-0472">Membrane</keyword>
<gene>
    <name evidence="9" type="ORF">G3M78_01430</name>
</gene>
<evidence type="ECO:0000256" key="2">
    <source>
        <dbReference type="ARBA" id="ARBA00005811"/>
    </source>
</evidence>
<proteinExistence type="inferred from homology"/>
<keyword evidence="5 8" id="KW-1133">Transmembrane helix</keyword>
<dbReference type="AlphaFoldDB" id="A0A7T0C076"/>
<comment type="similarity">
    <text evidence="2 7">Belongs to the ExbD/TolR family.</text>
</comment>
<dbReference type="PANTHER" id="PTHR30558">
    <property type="entry name" value="EXBD MEMBRANE COMPONENT OF PMF-DRIVEN MACROMOLECULE IMPORT SYSTEM"/>
    <property type="match status" value="1"/>
</dbReference>
<evidence type="ECO:0000313" key="10">
    <source>
        <dbReference type="Proteomes" id="UP000594464"/>
    </source>
</evidence>
<dbReference type="GO" id="GO:0005886">
    <property type="term" value="C:plasma membrane"/>
    <property type="evidence" value="ECO:0007669"/>
    <property type="project" value="UniProtKB-SubCell"/>
</dbReference>
<keyword evidence="7" id="KW-0813">Transport</keyword>
<dbReference type="KEGG" id="nva:G3M78_01430"/>
<comment type="subcellular location">
    <subcellularLocation>
        <location evidence="1">Cell membrane</location>
        <topology evidence="1">Single-pass membrane protein</topology>
    </subcellularLocation>
    <subcellularLocation>
        <location evidence="7">Cell membrane</location>
        <topology evidence="7">Single-pass type II membrane protein</topology>
    </subcellularLocation>
</comment>
<protein>
    <submittedName>
        <fullName evidence="9">Biopolymer transporter ExbD</fullName>
    </submittedName>
</protein>
<dbReference type="Gene3D" id="3.30.420.270">
    <property type="match status" value="1"/>
</dbReference>
<accession>A0A7T0C076</accession>
<dbReference type="InterPro" id="IPR003400">
    <property type="entry name" value="ExbD"/>
</dbReference>
<dbReference type="Pfam" id="PF02472">
    <property type="entry name" value="ExbD"/>
    <property type="match status" value="1"/>
</dbReference>
<dbReference type="GO" id="GO:0015031">
    <property type="term" value="P:protein transport"/>
    <property type="evidence" value="ECO:0007669"/>
    <property type="project" value="UniProtKB-KW"/>
</dbReference>
<evidence type="ECO:0000256" key="8">
    <source>
        <dbReference type="SAM" id="Phobius"/>
    </source>
</evidence>
<dbReference type="Proteomes" id="UP000594464">
    <property type="component" value="Chromosome"/>
</dbReference>
<name>A0A7T0C076_9BACT</name>
<evidence type="ECO:0000256" key="5">
    <source>
        <dbReference type="ARBA" id="ARBA00022989"/>
    </source>
</evidence>
<reference evidence="10" key="1">
    <citation type="submission" date="2020-02" db="EMBL/GenBank/DDBJ databases">
        <title>Genomic and physiological characterization of two novel Nitrospinaceae genera.</title>
        <authorList>
            <person name="Mueller A.J."/>
            <person name="Jung M.-Y."/>
            <person name="Strachan C.R."/>
            <person name="Herbold C.W."/>
            <person name="Kirkegaard R.H."/>
            <person name="Daims H."/>
        </authorList>
    </citation>
    <scope>NUCLEOTIDE SEQUENCE [LARGE SCALE GENOMIC DNA]</scope>
</reference>
<evidence type="ECO:0000313" key="9">
    <source>
        <dbReference type="EMBL" id="QPJ64133.1"/>
    </source>
</evidence>
<organism evidence="9 10">
    <name type="scientific">Candidatus Nitrohelix vancouverensis</name>
    <dbReference type="NCBI Taxonomy" id="2705534"/>
    <lineage>
        <taxon>Bacteria</taxon>
        <taxon>Pseudomonadati</taxon>
        <taxon>Nitrospinota/Tectimicrobiota group</taxon>
        <taxon>Nitrospinota</taxon>
        <taxon>Nitrospinia</taxon>
        <taxon>Nitrospinales</taxon>
        <taxon>Nitrospinaceae</taxon>
        <taxon>Candidatus Nitrohelix</taxon>
    </lineage>
</organism>
<evidence type="ECO:0000256" key="4">
    <source>
        <dbReference type="ARBA" id="ARBA00022692"/>
    </source>
</evidence>
<evidence type="ECO:0000256" key="1">
    <source>
        <dbReference type="ARBA" id="ARBA00004162"/>
    </source>
</evidence>